<evidence type="ECO:0000313" key="2">
    <source>
        <dbReference type="EMBL" id="CAA6825342.1"/>
    </source>
</evidence>
<reference evidence="2" key="1">
    <citation type="submission" date="2020-01" db="EMBL/GenBank/DDBJ databases">
        <authorList>
            <person name="Meier V. D."/>
            <person name="Meier V D."/>
        </authorList>
    </citation>
    <scope>NUCLEOTIDE SEQUENCE</scope>
    <source>
        <strain evidence="2">HLG_WM_MAG_07</strain>
    </source>
</reference>
<evidence type="ECO:0000259" key="1">
    <source>
        <dbReference type="Pfam" id="PF13579"/>
    </source>
</evidence>
<gene>
    <name evidence="2" type="ORF">HELGO_WM7973</name>
</gene>
<dbReference type="GO" id="GO:0016757">
    <property type="term" value="F:glycosyltransferase activity"/>
    <property type="evidence" value="ECO:0007669"/>
    <property type="project" value="UniProtKB-ARBA"/>
</dbReference>
<dbReference type="AlphaFoldDB" id="A0A6S6TXK1"/>
<dbReference type="Pfam" id="PF13579">
    <property type="entry name" value="Glyco_trans_4_4"/>
    <property type="match status" value="1"/>
</dbReference>
<sequence>MPKTLHIGLVSVVFDFKPEGICTGRLARALLGAGYQVSLIVSSKARVQQPEIYTGVHILPSGLREPRWVFNLLACLRREIPSNFYTWTRHVKSIVFFQHIPDVIYARAWPHASLVAGYELAKKHHIPLILHFSDPFPPTDLPHPQKQLMLGLQKMVDAADALTFTNEQTIAYQQRFLAFDHEKAYVIPHVTMQPRCFGPTSQAGMMAYIGTARENIGQVDELVEGFAKYCAEHDTAELHFVGSDKNYVNRLQGKAQAGSILFHEYLQDVTPMMEQADVLVLVDPNVEYPIVSATKLLEYLGTDRKILGITPQGSPSDDLLRQFPESCIAINDYNAEKVAEGILAIFHLKPDASVYTHRHGVLETYLPGSVAARFDTIFRNILTTSP</sequence>
<dbReference type="EMBL" id="CACVAY010000127">
    <property type="protein sequence ID" value="CAA6825342.1"/>
    <property type="molecule type" value="Genomic_DNA"/>
</dbReference>
<dbReference type="Gene3D" id="3.40.50.2000">
    <property type="entry name" value="Glycogen Phosphorylase B"/>
    <property type="match status" value="2"/>
</dbReference>
<organism evidence="2">
    <name type="scientific">uncultured Thiotrichaceae bacterium</name>
    <dbReference type="NCBI Taxonomy" id="298394"/>
    <lineage>
        <taxon>Bacteria</taxon>
        <taxon>Pseudomonadati</taxon>
        <taxon>Pseudomonadota</taxon>
        <taxon>Gammaproteobacteria</taxon>
        <taxon>Thiotrichales</taxon>
        <taxon>Thiotrichaceae</taxon>
        <taxon>environmental samples</taxon>
    </lineage>
</organism>
<proteinExistence type="predicted"/>
<accession>A0A6S6TXK1</accession>
<protein>
    <recommendedName>
        <fullName evidence="1">Glycosyltransferase subfamily 4-like N-terminal domain-containing protein</fullName>
    </recommendedName>
</protein>
<feature type="domain" description="Glycosyltransferase subfamily 4-like N-terminal" evidence="1">
    <location>
        <begin position="22"/>
        <end position="188"/>
    </location>
</feature>
<name>A0A6S6TXK1_9GAMM</name>
<dbReference type="InterPro" id="IPR028098">
    <property type="entry name" value="Glyco_trans_4-like_N"/>
</dbReference>
<dbReference type="SUPFAM" id="SSF53756">
    <property type="entry name" value="UDP-Glycosyltransferase/glycogen phosphorylase"/>
    <property type="match status" value="1"/>
</dbReference>